<feature type="binding site" evidence="11">
    <location>
        <begin position="316"/>
        <end position="318"/>
    </location>
    <ligand>
        <name>substrate</name>
    </ligand>
</feature>
<keyword evidence="5 9" id="KW-0378">Hydrolase</keyword>
<dbReference type="PANTHER" id="PTHR11113">
    <property type="entry name" value="N-ACETYLGLUCOSAMINE-6-PHOSPHATE DEACETYLASE"/>
    <property type="match status" value="1"/>
</dbReference>
<dbReference type="InterPro" id="IPR006680">
    <property type="entry name" value="Amidohydro-rel"/>
</dbReference>
<organism evidence="15 16">
    <name type="scientific">Clostridium neonatale</name>
    <dbReference type="NCBI Taxonomy" id="137838"/>
    <lineage>
        <taxon>Bacteria</taxon>
        <taxon>Bacillati</taxon>
        <taxon>Bacillota</taxon>
        <taxon>Clostridia</taxon>
        <taxon>Eubacteriales</taxon>
        <taxon>Clostridiaceae</taxon>
        <taxon>Clostridium</taxon>
    </lineage>
</organism>
<feature type="domain" description="Amidohydrolase-related" evidence="13">
    <location>
        <begin position="60"/>
        <end position="387"/>
    </location>
</feature>
<feature type="binding site" evidence="12">
    <location>
        <position position="205"/>
    </location>
    <ligand>
        <name>Zn(2+)</name>
        <dbReference type="ChEBI" id="CHEBI:29105"/>
    </ligand>
</feature>
<feature type="binding site" evidence="11">
    <location>
        <position position="150"/>
    </location>
    <ligand>
        <name>substrate</name>
    </ligand>
</feature>
<dbReference type="NCBIfam" id="TIGR00221">
    <property type="entry name" value="nagA"/>
    <property type="match status" value="1"/>
</dbReference>
<dbReference type="EMBL" id="CAKJVE010000004">
    <property type="protein sequence ID" value="CAG9703631.1"/>
    <property type="molecule type" value="Genomic_DNA"/>
</dbReference>
<keyword evidence="4 12" id="KW-0479">Metal-binding</keyword>
<reference evidence="15 16" key="1">
    <citation type="submission" date="2018-06" db="EMBL/GenBank/DDBJ databases">
        <authorList>
            <consortium name="IHU Genomes"/>
        </authorList>
    </citation>
    <scope>NUCLEOTIDE SEQUENCE [LARGE SCALE GENOMIC DNA]</scope>
    <source>
        <strain evidence="15 16">NEC25</strain>
    </source>
</reference>
<dbReference type="Gene3D" id="3.20.20.140">
    <property type="entry name" value="Metal-dependent hydrolases"/>
    <property type="match status" value="1"/>
</dbReference>
<dbReference type="EC" id="3.5.1.25" evidence="2"/>
<evidence type="ECO:0000256" key="10">
    <source>
        <dbReference type="PIRSR" id="PIRSR038994-1"/>
    </source>
</evidence>
<comment type="cofactor">
    <cofactor evidence="12">
        <name>a divalent metal cation</name>
        <dbReference type="ChEBI" id="CHEBI:60240"/>
    </cofactor>
    <text evidence="12">Binds 1 divalent metal cation per subunit.</text>
</comment>
<keyword evidence="6 9" id="KW-0119">Carbohydrate metabolism</keyword>
<evidence type="ECO:0000256" key="8">
    <source>
        <dbReference type="ARBA" id="ARBA00060590"/>
    </source>
</evidence>
<evidence type="ECO:0000313" key="16">
    <source>
        <dbReference type="Proteomes" id="UP000431451"/>
    </source>
</evidence>
<evidence type="ECO:0000256" key="5">
    <source>
        <dbReference type="ARBA" id="ARBA00022801"/>
    </source>
</evidence>
<evidence type="ECO:0000256" key="12">
    <source>
        <dbReference type="PIRSR" id="PIRSR038994-3"/>
    </source>
</evidence>
<evidence type="ECO:0000256" key="2">
    <source>
        <dbReference type="ARBA" id="ARBA00011899"/>
    </source>
</evidence>
<evidence type="ECO:0000313" key="14">
    <source>
        <dbReference type="EMBL" id="CAG9703631.1"/>
    </source>
</evidence>
<dbReference type="Proteomes" id="UP000789738">
    <property type="component" value="Unassembled WGS sequence"/>
</dbReference>
<dbReference type="EMBL" id="UWJD01000001">
    <property type="protein sequence ID" value="VCT82803.1"/>
    <property type="molecule type" value="Genomic_DNA"/>
</dbReference>
<name>A0A650M2S7_9CLOT</name>
<evidence type="ECO:0000313" key="15">
    <source>
        <dbReference type="EMBL" id="VCT82803.1"/>
    </source>
</evidence>
<dbReference type="GO" id="GO:0008448">
    <property type="term" value="F:N-acetylglucosamine-6-phosphate deacetylase activity"/>
    <property type="evidence" value="ECO:0007669"/>
    <property type="project" value="UniProtKB-EC"/>
</dbReference>
<accession>A0A650M2S7</accession>
<reference evidence="14" key="2">
    <citation type="submission" date="2021-10" db="EMBL/GenBank/DDBJ databases">
        <authorList>
            <person name="Mesa V."/>
        </authorList>
    </citation>
    <scope>NUCLEOTIDE SEQUENCE</scope>
    <source>
        <strain evidence="14">CC3_PB</strain>
    </source>
</reference>
<evidence type="ECO:0000259" key="13">
    <source>
        <dbReference type="Pfam" id="PF01979"/>
    </source>
</evidence>
<dbReference type="PIRSF" id="PIRSF038994">
    <property type="entry name" value="NagA"/>
    <property type="match status" value="1"/>
</dbReference>
<feature type="binding site" evidence="11">
    <location>
        <position position="260"/>
    </location>
    <ligand>
        <name>substrate</name>
    </ligand>
</feature>
<gene>
    <name evidence="15" type="primary">nagA_3</name>
    <name evidence="14" type="synonym">nagA</name>
    <name evidence="14" type="ORF">CNEO_40733</name>
    <name evidence="15" type="ORF">CNEONATNEC25_00363</name>
</gene>
<evidence type="ECO:0000256" key="3">
    <source>
        <dbReference type="ARBA" id="ARBA00018029"/>
    </source>
</evidence>
<comment type="pathway">
    <text evidence="8">Amino-sugar metabolism; N-acetylneuraminate degradation; D-fructose 6-phosphate from N-acetylneuraminate: step 4/5.</text>
</comment>
<feature type="binding site" evidence="12">
    <location>
        <position position="139"/>
    </location>
    <ligand>
        <name>Zn(2+)</name>
        <dbReference type="ChEBI" id="CHEBI:29105"/>
    </ligand>
</feature>
<dbReference type="SUPFAM" id="SSF51338">
    <property type="entry name" value="Composite domain of metallo-dependent hydrolases"/>
    <property type="match status" value="1"/>
</dbReference>
<protein>
    <recommendedName>
        <fullName evidence="3">N-acetylglucosamine-6-phosphate deacetylase</fullName>
        <ecNumber evidence="2">3.5.1.25</ecNumber>
    </recommendedName>
</protein>
<comment type="catalytic activity">
    <reaction evidence="7">
        <text>N-acetyl-D-glucosamine 6-phosphate + H2O = D-glucosamine 6-phosphate + acetate</text>
        <dbReference type="Rhea" id="RHEA:22936"/>
        <dbReference type="ChEBI" id="CHEBI:15377"/>
        <dbReference type="ChEBI" id="CHEBI:30089"/>
        <dbReference type="ChEBI" id="CHEBI:57513"/>
        <dbReference type="ChEBI" id="CHEBI:58725"/>
        <dbReference type="EC" id="3.5.1.25"/>
    </reaction>
</comment>
<dbReference type="PANTHER" id="PTHR11113:SF14">
    <property type="entry name" value="N-ACETYLGLUCOSAMINE-6-PHOSPHATE DEACETYLASE"/>
    <property type="match status" value="1"/>
</dbReference>
<dbReference type="AlphaFoldDB" id="A0A650M2S7"/>
<proteinExistence type="inferred from homology"/>
<dbReference type="InterPro" id="IPR003764">
    <property type="entry name" value="GlcNAc_6-P_deAcase"/>
</dbReference>
<evidence type="ECO:0000256" key="6">
    <source>
        <dbReference type="ARBA" id="ARBA00023277"/>
    </source>
</evidence>
<dbReference type="Pfam" id="PF01979">
    <property type="entry name" value="Amidohydro_1"/>
    <property type="match status" value="1"/>
</dbReference>
<sequence>MVMSSLKNIERSEISMLIKNCNIVYYDRIEKGSVLIKDGKIKEINTDTLDDNVLDAEGLYLAPGFIDVHIHGAGGCDTMDGTVESINKISKAIVEHGVTSFTPTTMTVSIEEIRNSLKAIKESKENGTEGAQVLGAHLEGPFISYEALGAQNGNYVLEPTIDNFKKISDGYEDVITSVTLAPEVEGAGELIQYISEKGIVCSIGHTKATYEECIEAIKLGASHSTHLYNAMTGFKHRSPGVVGATFDTDITTETISDGIHISYPALRVAYKQKGTDKVLLVSDSMMACCMPDGDYSLGGQKVTVKNGVATLEDGVLAGSVLTLDKAVRNIYKNSKLPLNEIVKMATYNGARHCKVEDHKGLIKEGYDADIILFDDNINIKKVFINGKEKF</sequence>
<feature type="binding site" evidence="12">
    <location>
        <position position="226"/>
    </location>
    <ligand>
        <name>Zn(2+)</name>
        <dbReference type="ChEBI" id="CHEBI:29105"/>
    </ligand>
</feature>
<evidence type="ECO:0000256" key="9">
    <source>
        <dbReference type="PIRNR" id="PIRNR038994"/>
    </source>
</evidence>
<dbReference type="SUPFAM" id="SSF51556">
    <property type="entry name" value="Metallo-dependent hydrolases"/>
    <property type="match status" value="1"/>
</dbReference>
<dbReference type="Gene3D" id="2.30.40.10">
    <property type="entry name" value="Urease, subunit C, domain 1"/>
    <property type="match status" value="1"/>
</dbReference>
<dbReference type="InterPro" id="IPR011059">
    <property type="entry name" value="Metal-dep_hydrolase_composite"/>
</dbReference>
<feature type="active site" description="Proton donor/acceptor" evidence="10">
    <location>
        <position position="283"/>
    </location>
</feature>
<dbReference type="GO" id="GO:0006046">
    <property type="term" value="P:N-acetylglucosamine catabolic process"/>
    <property type="evidence" value="ECO:0007669"/>
    <property type="project" value="TreeGrafter"/>
</dbReference>
<dbReference type="InterPro" id="IPR032466">
    <property type="entry name" value="Metal_Hydrolase"/>
</dbReference>
<evidence type="ECO:0000256" key="4">
    <source>
        <dbReference type="ARBA" id="ARBA00022723"/>
    </source>
</evidence>
<evidence type="ECO:0000256" key="7">
    <source>
        <dbReference type="ARBA" id="ARBA00047647"/>
    </source>
</evidence>
<evidence type="ECO:0000256" key="1">
    <source>
        <dbReference type="ARBA" id="ARBA00010716"/>
    </source>
</evidence>
<feature type="binding site" evidence="11">
    <location>
        <begin position="229"/>
        <end position="230"/>
    </location>
    <ligand>
        <name>substrate</name>
    </ligand>
</feature>
<dbReference type="Proteomes" id="UP000431451">
    <property type="component" value="Unassembled WGS sequence"/>
</dbReference>
<feature type="binding site" evidence="11">
    <location>
        <position position="237"/>
    </location>
    <ligand>
        <name>substrate</name>
    </ligand>
</feature>
<dbReference type="CDD" id="cd00854">
    <property type="entry name" value="NagA"/>
    <property type="match status" value="1"/>
</dbReference>
<comment type="similarity">
    <text evidence="1 9">Belongs to the metallo-dependent hydrolases superfamily. NagA family.</text>
</comment>
<dbReference type="GO" id="GO:0046872">
    <property type="term" value="F:metal ion binding"/>
    <property type="evidence" value="ECO:0007669"/>
    <property type="project" value="UniProtKB-KW"/>
</dbReference>
<dbReference type="FunFam" id="3.20.20.140:FF:000004">
    <property type="entry name" value="N-acetylglucosamine-6-phosphate deacetylase"/>
    <property type="match status" value="1"/>
</dbReference>
<evidence type="ECO:0000256" key="11">
    <source>
        <dbReference type="PIRSR" id="PIRSR038994-2"/>
    </source>
</evidence>